<dbReference type="Pfam" id="PF13520">
    <property type="entry name" value="AA_permease_2"/>
    <property type="match status" value="1"/>
</dbReference>
<feature type="transmembrane region" description="Helical" evidence="6">
    <location>
        <begin position="289"/>
        <end position="309"/>
    </location>
</feature>
<keyword evidence="8" id="KW-1185">Reference proteome</keyword>
<proteinExistence type="predicted"/>
<comment type="caution">
    <text evidence="7">The sequence shown here is derived from an EMBL/GenBank/DDBJ whole genome shotgun (WGS) entry which is preliminary data.</text>
</comment>
<dbReference type="InterPro" id="IPR050367">
    <property type="entry name" value="APC_superfamily"/>
</dbReference>
<name>A0ABQ3K6A3_9PSEU</name>
<feature type="transmembrane region" description="Helical" evidence="6">
    <location>
        <begin position="163"/>
        <end position="183"/>
    </location>
</feature>
<dbReference type="PANTHER" id="PTHR42770:SF16">
    <property type="entry name" value="AMINO ACID PERMEASE"/>
    <property type="match status" value="1"/>
</dbReference>
<dbReference type="RefSeq" id="WP_191308351.1">
    <property type="nucleotide sequence ID" value="NZ_BNAW01000005.1"/>
</dbReference>
<evidence type="ECO:0000256" key="1">
    <source>
        <dbReference type="ARBA" id="ARBA00004651"/>
    </source>
</evidence>
<evidence type="ECO:0000313" key="8">
    <source>
        <dbReference type="Proteomes" id="UP000649955"/>
    </source>
</evidence>
<evidence type="ECO:0000256" key="4">
    <source>
        <dbReference type="ARBA" id="ARBA00022989"/>
    </source>
</evidence>
<keyword evidence="4 6" id="KW-1133">Transmembrane helix</keyword>
<reference evidence="8" key="1">
    <citation type="journal article" date="2019" name="Int. J. Syst. Evol. Microbiol.">
        <title>The Global Catalogue of Microorganisms (GCM) 10K type strain sequencing project: providing services to taxonomists for standard genome sequencing and annotation.</title>
        <authorList>
            <consortium name="The Broad Institute Genomics Platform"/>
            <consortium name="The Broad Institute Genome Sequencing Center for Infectious Disease"/>
            <person name="Wu L."/>
            <person name="Ma J."/>
        </authorList>
    </citation>
    <scope>NUCLEOTIDE SEQUENCE [LARGE SCALE GENOMIC DNA]</scope>
    <source>
        <strain evidence="8">CGMCC 4.7680</strain>
    </source>
</reference>
<keyword evidence="5 6" id="KW-0472">Membrane</keyword>
<feature type="transmembrane region" description="Helical" evidence="6">
    <location>
        <begin position="23"/>
        <end position="47"/>
    </location>
</feature>
<dbReference type="InterPro" id="IPR002293">
    <property type="entry name" value="AA/rel_permease1"/>
</dbReference>
<gene>
    <name evidence="7" type="ORF">GCM10017567_19540</name>
</gene>
<keyword evidence="2" id="KW-1003">Cell membrane</keyword>
<evidence type="ECO:0000256" key="6">
    <source>
        <dbReference type="SAM" id="Phobius"/>
    </source>
</evidence>
<dbReference type="PIRSF" id="PIRSF006060">
    <property type="entry name" value="AA_transporter"/>
    <property type="match status" value="1"/>
</dbReference>
<sequence>MSGSGPGQDSTSLAENVLGVPGIVFLVLAAVAPLTGMVVIAAIGIAVGNGGGMVAAFVLATVVLLLFAVGYAQMSKVLTSAGGFYAYVVKGLGKAMGLVAGFVAMLGYNCFVAGAIGTSGFFTGTVLKDVFGVDLDWIVWSAVSVVLVFLLSRRGIDVSAKVLGVSLVLEVSILLVMDFSVLFRHGFSFAVFTPSVMLQGASGLALLFAANAFIGFEATALFGEEAKNPQRTIPRATYIAIGFIGVFAAFTTWAVVTAIGVARAQDVATAHLSTGDLVFSVSQDYLGDVLTKVMMLLLVVSLFAALLALHNSATRYLYALGRVGVLPRLLGHTRARTGAPQHAALAQLVFGSVVALLFRLAGLDPVADLTASMTGFGTLAILALQLLAALAILVHFRRTRDPRLTRTLIAPGLGAVGLGLIVTLAIINFPTLAGSSNGLVPQLPWLLLIVALAGLVVAAWLRQRRPAVYQALDTDLERQPATTPAGHTMEETA</sequence>
<feature type="transmembrane region" description="Helical" evidence="6">
    <location>
        <begin position="443"/>
        <end position="461"/>
    </location>
</feature>
<accession>A0ABQ3K6A3</accession>
<comment type="subcellular location">
    <subcellularLocation>
        <location evidence="1">Cell membrane</location>
        <topology evidence="1">Multi-pass membrane protein</topology>
    </subcellularLocation>
</comment>
<evidence type="ECO:0000313" key="7">
    <source>
        <dbReference type="EMBL" id="GHG03743.1"/>
    </source>
</evidence>
<evidence type="ECO:0000256" key="2">
    <source>
        <dbReference type="ARBA" id="ARBA00022475"/>
    </source>
</evidence>
<feature type="transmembrane region" description="Helical" evidence="6">
    <location>
        <begin position="235"/>
        <end position="256"/>
    </location>
</feature>
<feature type="transmembrane region" description="Helical" evidence="6">
    <location>
        <begin position="408"/>
        <end position="431"/>
    </location>
</feature>
<dbReference type="Gene3D" id="1.20.1740.10">
    <property type="entry name" value="Amino acid/polyamine transporter I"/>
    <property type="match status" value="1"/>
</dbReference>
<keyword evidence="3 6" id="KW-0812">Transmembrane</keyword>
<protein>
    <submittedName>
        <fullName evidence="7">Amino acid permease</fullName>
    </submittedName>
</protein>
<evidence type="ECO:0000256" key="5">
    <source>
        <dbReference type="ARBA" id="ARBA00023136"/>
    </source>
</evidence>
<feature type="transmembrane region" description="Helical" evidence="6">
    <location>
        <begin position="343"/>
        <end position="361"/>
    </location>
</feature>
<evidence type="ECO:0000256" key="3">
    <source>
        <dbReference type="ARBA" id="ARBA00022692"/>
    </source>
</evidence>
<feature type="transmembrane region" description="Helical" evidence="6">
    <location>
        <begin position="137"/>
        <end position="156"/>
    </location>
</feature>
<feature type="transmembrane region" description="Helical" evidence="6">
    <location>
        <begin position="53"/>
        <end position="74"/>
    </location>
</feature>
<dbReference type="EMBL" id="BNAW01000005">
    <property type="protein sequence ID" value="GHG03743.1"/>
    <property type="molecule type" value="Genomic_DNA"/>
</dbReference>
<dbReference type="PANTHER" id="PTHR42770">
    <property type="entry name" value="AMINO ACID TRANSPORTER-RELATED"/>
    <property type="match status" value="1"/>
</dbReference>
<feature type="transmembrane region" description="Helical" evidence="6">
    <location>
        <begin position="373"/>
        <end position="396"/>
    </location>
</feature>
<feature type="transmembrane region" description="Helical" evidence="6">
    <location>
        <begin position="95"/>
        <end position="117"/>
    </location>
</feature>
<dbReference type="Proteomes" id="UP000649955">
    <property type="component" value="Unassembled WGS sequence"/>
</dbReference>
<organism evidence="7 8">
    <name type="scientific">Amycolatopsis bullii</name>
    <dbReference type="NCBI Taxonomy" id="941987"/>
    <lineage>
        <taxon>Bacteria</taxon>
        <taxon>Bacillati</taxon>
        <taxon>Actinomycetota</taxon>
        <taxon>Actinomycetes</taxon>
        <taxon>Pseudonocardiales</taxon>
        <taxon>Pseudonocardiaceae</taxon>
        <taxon>Amycolatopsis</taxon>
    </lineage>
</organism>
<feature type="transmembrane region" description="Helical" evidence="6">
    <location>
        <begin position="203"/>
        <end position="223"/>
    </location>
</feature>